<sequence length="316" mass="35643">MKRDLTEFKETVQTDTISAVSSTASYIRTAIQSISLDEESEESNGNVTGSEAESSVAASSSEPTKEKPNQLNFAFLEEKAKHVIFSVFDVLKGTVFADEEEEICVVVGNKVVNIPVERWNMLVSAVQSDPQTYLHEPQGPPDNYESWLATFNLIDHESEVQQLLSSVPDVNNIYSKLVPSSLTHDEFWHRYFYRIHQLVLLEELRKEQMYLKLEEGPENVDIKEFNEKAEGENAENDNALKITTKESADMVVVKHKGDESSSSSPSDATKISEGSEDWEKADLSDIVDEAAKKLSEKLKGCDEKQCAEEFNEWEFQ</sequence>
<dbReference type="Gene3D" id="1.10.3970.10">
    <property type="entry name" value="BSD domain"/>
    <property type="match status" value="1"/>
</dbReference>
<feature type="domain" description="BSD" evidence="2">
    <location>
        <begin position="147"/>
        <end position="199"/>
    </location>
</feature>
<feature type="region of interest" description="Disordered" evidence="1">
    <location>
        <begin position="253"/>
        <end position="282"/>
    </location>
</feature>
<dbReference type="STRING" id="299467.A0A443SPY7"/>
<dbReference type="PROSITE" id="PS50858">
    <property type="entry name" value="BSD"/>
    <property type="match status" value="1"/>
</dbReference>
<evidence type="ECO:0000313" key="4">
    <source>
        <dbReference type="Proteomes" id="UP000288716"/>
    </source>
</evidence>
<reference evidence="3 4" key="1">
    <citation type="journal article" date="2018" name="Gigascience">
        <title>Genomes of trombidid mites reveal novel predicted allergens and laterally-transferred genes associated with secondary metabolism.</title>
        <authorList>
            <person name="Dong X."/>
            <person name="Chaisiri K."/>
            <person name="Xia D."/>
            <person name="Armstrong S.D."/>
            <person name="Fang Y."/>
            <person name="Donnelly M.J."/>
            <person name="Kadowaki T."/>
            <person name="McGarry J.W."/>
            <person name="Darby A.C."/>
            <person name="Makepeace B.L."/>
        </authorList>
    </citation>
    <scope>NUCLEOTIDE SEQUENCE [LARGE SCALE GENOMIC DNA]</scope>
    <source>
        <strain evidence="3">UoL-UT</strain>
    </source>
</reference>
<accession>A0A443SPY7</accession>
<dbReference type="OrthoDB" id="73788at2759"/>
<protein>
    <submittedName>
        <fullName evidence="3">Synapse-associated-like protein</fullName>
    </submittedName>
</protein>
<dbReference type="SMART" id="SM00751">
    <property type="entry name" value="BSD"/>
    <property type="match status" value="1"/>
</dbReference>
<evidence type="ECO:0000256" key="1">
    <source>
        <dbReference type="SAM" id="MobiDB-lite"/>
    </source>
</evidence>
<gene>
    <name evidence="3" type="ORF">B4U80_12712</name>
</gene>
<dbReference type="AlphaFoldDB" id="A0A443SPY7"/>
<proteinExistence type="predicted"/>
<feature type="compositionally biased region" description="Low complexity" evidence="1">
    <location>
        <begin position="50"/>
        <end position="62"/>
    </location>
</feature>
<dbReference type="VEuPathDB" id="VectorBase:LDEU002450"/>
<comment type="caution">
    <text evidence="3">The sequence shown here is derived from an EMBL/GenBank/DDBJ whole genome shotgun (WGS) entry which is preliminary data.</text>
</comment>
<dbReference type="GO" id="GO:0005737">
    <property type="term" value="C:cytoplasm"/>
    <property type="evidence" value="ECO:0007669"/>
    <property type="project" value="TreeGrafter"/>
</dbReference>
<dbReference type="InterPro" id="IPR051494">
    <property type="entry name" value="BSD_domain-containing"/>
</dbReference>
<dbReference type="SUPFAM" id="SSF140383">
    <property type="entry name" value="BSD domain-like"/>
    <property type="match status" value="1"/>
</dbReference>
<dbReference type="Pfam" id="PF03909">
    <property type="entry name" value="BSD"/>
    <property type="match status" value="1"/>
</dbReference>
<dbReference type="InterPro" id="IPR035925">
    <property type="entry name" value="BSD_dom_sf"/>
</dbReference>
<evidence type="ECO:0000259" key="2">
    <source>
        <dbReference type="PROSITE" id="PS50858"/>
    </source>
</evidence>
<name>A0A443SPY7_9ACAR</name>
<dbReference type="PANTHER" id="PTHR16019">
    <property type="entry name" value="SYNAPSE-ASSOCIATED PROTEIN"/>
    <property type="match status" value="1"/>
</dbReference>
<dbReference type="Proteomes" id="UP000288716">
    <property type="component" value="Unassembled WGS sequence"/>
</dbReference>
<keyword evidence="4" id="KW-1185">Reference proteome</keyword>
<dbReference type="PANTHER" id="PTHR16019:SF5">
    <property type="entry name" value="BSD DOMAIN-CONTAINING PROTEIN 1"/>
    <property type="match status" value="1"/>
</dbReference>
<evidence type="ECO:0000313" key="3">
    <source>
        <dbReference type="EMBL" id="RWS29589.1"/>
    </source>
</evidence>
<dbReference type="InterPro" id="IPR005607">
    <property type="entry name" value="BSD_dom"/>
</dbReference>
<feature type="region of interest" description="Disordered" evidence="1">
    <location>
        <begin position="36"/>
        <end position="67"/>
    </location>
</feature>
<dbReference type="EMBL" id="NCKV01000848">
    <property type="protein sequence ID" value="RWS29589.1"/>
    <property type="molecule type" value="Genomic_DNA"/>
</dbReference>
<organism evidence="3 4">
    <name type="scientific">Leptotrombidium deliense</name>
    <dbReference type="NCBI Taxonomy" id="299467"/>
    <lineage>
        <taxon>Eukaryota</taxon>
        <taxon>Metazoa</taxon>
        <taxon>Ecdysozoa</taxon>
        <taxon>Arthropoda</taxon>
        <taxon>Chelicerata</taxon>
        <taxon>Arachnida</taxon>
        <taxon>Acari</taxon>
        <taxon>Acariformes</taxon>
        <taxon>Trombidiformes</taxon>
        <taxon>Prostigmata</taxon>
        <taxon>Anystina</taxon>
        <taxon>Parasitengona</taxon>
        <taxon>Trombiculoidea</taxon>
        <taxon>Trombiculidae</taxon>
        <taxon>Leptotrombidium</taxon>
    </lineage>
</organism>